<dbReference type="Proteomes" id="UP000518266">
    <property type="component" value="Unassembled WGS sequence"/>
</dbReference>
<organism evidence="1 2">
    <name type="scientific">Dissostichus mawsoni</name>
    <name type="common">Antarctic cod</name>
    <dbReference type="NCBI Taxonomy" id="36200"/>
    <lineage>
        <taxon>Eukaryota</taxon>
        <taxon>Metazoa</taxon>
        <taxon>Chordata</taxon>
        <taxon>Craniata</taxon>
        <taxon>Vertebrata</taxon>
        <taxon>Euteleostomi</taxon>
        <taxon>Actinopterygii</taxon>
        <taxon>Neopterygii</taxon>
        <taxon>Teleostei</taxon>
        <taxon>Neoteleostei</taxon>
        <taxon>Acanthomorphata</taxon>
        <taxon>Eupercaria</taxon>
        <taxon>Perciformes</taxon>
        <taxon>Notothenioidei</taxon>
        <taxon>Nototheniidae</taxon>
        <taxon>Dissostichus</taxon>
    </lineage>
</organism>
<dbReference type="AlphaFoldDB" id="A0A7J5XM06"/>
<reference evidence="1 2" key="1">
    <citation type="submission" date="2020-03" db="EMBL/GenBank/DDBJ databases">
        <title>Dissostichus mawsoni Genome sequencing and assembly.</title>
        <authorList>
            <person name="Park H."/>
        </authorList>
    </citation>
    <scope>NUCLEOTIDE SEQUENCE [LARGE SCALE GENOMIC DNA]</scope>
    <source>
        <strain evidence="1">DM0001</strain>
        <tissue evidence="1">Muscle</tissue>
    </source>
</reference>
<keyword evidence="2" id="KW-1185">Reference proteome</keyword>
<name>A0A7J5XM06_DISMA</name>
<dbReference type="OrthoDB" id="8960361at2759"/>
<dbReference type="EMBL" id="JAAKFY010000022">
    <property type="protein sequence ID" value="KAF3838104.1"/>
    <property type="molecule type" value="Genomic_DNA"/>
</dbReference>
<evidence type="ECO:0000313" key="1">
    <source>
        <dbReference type="EMBL" id="KAF3838104.1"/>
    </source>
</evidence>
<comment type="caution">
    <text evidence="1">The sequence shown here is derived from an EMBL/GenBank/DDBJ whole genome shotgun (WGS) entry which is preliminary data.</text>
</comment>
<proteinExistence type="predicted"/>
<gene>
    <name evidence="1" type="ORF">F7725_009872</name>
</gene>
<evidence type="ECO:0000313" key="2">
    <source>
        <dbReference type="Proteomes" id="UP000518266"/>
    </source>
</evidence>
<accession>A0A7J5XM06</accession>
<sequence>YIDLPSVRTDTIPCPALTQTTRTELPTRKRRCADIFYRSLLPACLRCLPAKSDAVIAPCAADGEPLPLPLPQVPLWLLSRRQCGCGARNAALFTRQQASEKKKMKCFSRYLPYLFRPPSTILSSTCHTEEPDKEAPYRAGPLGLCSGWQAAAQTETAIGMGELRTRSPILVAPPSISCKSDMQQLGRRRAVTGLLPSGVRDGM</sequence>
<feature type="non-terminal residue" evidence="1">
    <location>
        <position position="203"/>
    </location>
</feature>
<protein>
    <submittedName>
        <fullName evidence="1">Uncharacterized protein</fullName>
    </submittedName>
</protein>